<gene>
    <name evidence="1" type="ORF">AWC31_16375</name>
</gene>
<evidence type="ECO:0000313" key="2">
    <source>
        <dbReference type="Proteomes" id="UP000193964"/>
    </source>
</evidence>
<dbReference type="EMBL" id="LQQA01000006">
    <property type="protein sequence ID" value="ORX17980.1"/>
    <property type="molecule type" value="Genomic_DNA"/>
</dbReference>
<evidence type="ECO:0000313" key="1">
    <source>
        <dbReference type="EMBL" id="ORX17980.1"/>
    </source>
</evidence>
<name>A0A1X2FHR0_9MYCO</name>
<dbReference type="Proteomes" id="UP000193964">
    <property type="component" value="Unassembled WGS sequence"/>
</dbReference>
<organism evidence="1 2">
    <name type="scientific">Mycolicibacterium wolinskyi</name>
    <dbReference type="NCBI Taxonomy" id="59750"/>
    <lineage>
        <taxon>Bacteria</taxon>
        <taxon>Bacillati</taxon>
        <taxon>Actinomycetota</taxon>
        <taxon>Actinomycetes</taxon>
        <taxon>Mycobacteriales</taxon>
        <taxon>Mycobacteriaceae</taxon>
        <taxon>Mycolicibacterium</taxon>
    </lineage>
</organism>
<sequence length="67" mass="7593">MIPKKKRPISSREIFYFRLLIMASLSKPANLVDKLSGHSRNRRTLLQVSSLVGYREMGTLVVISSTT</sequence>
<dbReference type="AlphaFoldDB" id="A0A1X2FHR0"/>
<comment type="caution">
    <text evidence="1">The sequence shown here is derived from an EMBL/GenBank/DDBJ whole genome shotgun (WGS) entry which is preliminary data.</text>
</comment>
<accession>A0A1X2FHR0</accession>
<protein>
    <submittedName>
        <fullName evidence="1">Uncharacterized protein</fullName>
    </submittedName>
</protein>
<reference evidence="1 2" key="1">
    <citation type="submission" date="2016-01" db="EMBL/GenBank/DDBJ databases">
        <title>The new phylogeny of the genus Mycobacterium.</title>
        <authorList>
            <person name="Tarcisio F."/>
            <person name="Conor M."/>
            <person name="Antonella G."/>
            <person name="Elisabetta G."/>
            <person name="Giulia F.S."/>
            <person name="Sara T."/>
            <person name="Anna F."/>
            <person name="Clotilde B."/>
            <person name="Roberto B."/>
            <person name="Veronica D.S."/>
            <person name="Fabio R."/>
            <person name="Monica P."/>
            <person name="Olivier J."/>
            <person name="Enrico T."/>
            <person name="Nicola S."/>
        </authorList>
    </citation>
    <scope>NUCLEOTIDE SEQUENCE [LARGE SCALE GENOMIC DNA]</scope>
    <source>
        <strain evidence="1 2">ATCC 700010</strain>
    </source>
</reference>
<proteinExistence type="predicted"/>